<dbReference type="PANTHER" id="PTHR13355">
    <property type="entry name" value="GLUCOSAMINE 6-PHOSPHATE N-ACETYLTRANSFERASE"/>
    <property type="match status" value="1"/>
</dbReference>
<dbReference type="InterPro" id="IPR039143">
    <property type="entry name" value="GNPNAT1-like"/>
</dbReference>
<name>A0A9P6XZS5_RHIOR</name>
<dbReference type="AlphaFoldDB" id="A0A9P6XZS5"/>
<evidence type="ECO:0000259" key="1">
    <source>
        <dbReference type="PROSITE" id="PS51186"/>
    </source>
</evidence>
<dbReference type="PROSITE" id="PS51186">
    <property type="entry name" value="GNAT"/>
    <property type="match status" value="1"/>
</dbReference>
<reference evidence="2" key="1">
    <citation type="journal article" date="2020" name="Microb. Genom.">
        <title>Genetic diversity of clinical and environmental Mucorales isolates obtained from an investigation of mucormycosis cases among solid organ transplant recipients.</title>
        <authorList>
            <person name="Nguyen M.H."/>
            <person name="Kaul D."/>
            <person name="Muto C."/>
            <person name="Cheng S.J."/>
            <person name="Richter R.A."/>
            <person name="Bruno V.M."/>
            <person name="Liu G."/>
            <person name="Beyhan S."/>
            <person name="Sundermann A.J."/>
            <person name="Mounaud S."/>
            <person name="Pasculle A.W."/>
            <person name="Nierman W.C."/>
            <person name="Driscoll E."/>
            <person name="Cumbie R."/>
            <person name="Clancy C.J."/>
            <person name="Dupont C.L."/>
        </authorList>
    </citation>
    <scope>NUCLEOTIDE SEQUENCE</scope>
    <source>
        <strain evidence="2">GL16</strain>
    </source>
</reference>
<dbReference type="EMBL" id="JAANIT010002584">
    <property type="protein sequence ID" value="KAG1536019.1"/>
    <property type="molecule type" value="Genomic_DNA"/>
</dbReference>
<sequence>MPKYSNVKVSLLTTPEEKKKALDVRIAVFVTEQKYPLETEIDGLDDDAVHFAAIADKENEDGTIEKDVFIGTVRLLHASDTTAKLGRLAVLSEARGLYAGQLLVKAFLEYAKTNGYQSVVLHSQYPRRGFYNKLGFVIEEGEEIFDEDGTPHIRMWKRSL</sequence>
<accession>A0A9P6XZS5</accession>
<dbReference type="InterPro" id="IPR000182">
    <property type="entry name" value="GNAT_dom"/>
</dbReference>
<dbReference type="Pfam" id="PF00583">
    <property type="entry name" value="Acetyltransf_1"/>
    <property type="match status" value="1"/>
</dbReference>
<dbReference type="GO" id="GO:0008080">
    <property type="term" value="F:N-acetyltransferase activity"/>
    <property type="evidence" value="ECO:0007669"/>
    <property type="project" value="TreeGrafter"/>
</dbReference>
<proteinExistence type="predicted"/>
<feature type="domain" description="N-acetyltransferase" evidence="1">
    <location>
        <begin position="7"/>
        <end position="160"/>
    </location>
</feature>
<dbReference type="OrthoDB" id="329272at2759"/>
<dbReference type="InterPro" id="IPR016181">
    <property type="entry name" value="Acyl_CoA_acyltransferase"/>
</dbReference>
<dbReference type="OMA" id="HYLTIHA"/>
<dbReference type="PANTHER" id="PTHR13355:SF22">
    <property type="entry name" value="SLL0786 PROTEIN"/>
    <property type="match status" value="1"/>
</dbReference>
<comment type="caution">
    <text evidence="2">The sequence shown here is derived from an EMBL/GenBank/DDBJ whole genome shotgun (WGS) entry which is preliminary data.</text>
</comment>
<organism evidence="2 3">
    <name type="scientific">Rhizopus oryzae</name>
    <name type="common">Mucormycosis agent</name>
    <name type="synonym">Rhizopus arrhizus var. delemar</name>
    <dbReference type="NCBI Taxonomy" id="64495"/>
    <lineage>
        <taxon>Eukaryota</taxon>
        <taxon>Fungi</taxon>
        <taxon>Fungi incertae sedis</taxon>
        <taxon>Mucoromycota</taxon>
        <taxon>Mucoromycotina</taxon>
        <taxon>Mucoromycetes</taxon>
        <taxon>Mucorales</taxon>
        <taxon>Mucorineae</taxon>
        <taxon>Rhizopodaceae</taxon>
        <taxon>Rhizopus</taxon>
    </lineage>
</organism>
<evidence type="ECO:0000313" key="2">
    <source>
        <dbReference type="EMBL" id="KAG1536019.1"/>
    </source>
</evidence>
<gene>
    <name evidence="2" type="ORF">G6F51_011203</name>
</gene>
<evidence type="ECO:0000313" key="3">
    <source>
        <dbReference type="Proteomes" id="UP000717996"/>
    </source>
</evidence>
<dbReference type="Proteomes" id="UP000717996">
    <property type="component" value="Unassembled WGS sequence"/>
</dbReference>
<dbReference type="CDD" id="cd04301">
    <property type="entry name" value="NAT_SF"/>
    <property type="match status" value="1"/>
</dbReference>
<dbReference type="SUPFAM" id="SSF55729">
    <property type="entry name" value="Acyl-CoA N-acyltransferases (Nat)"/>
    <property type="match status" value="1"/>
</dbReference>
<dbReference type="Gene3D" id="3.40.630.30">
    <property type="match status" value="1"/>
</dbReference>
<protein>
    <recommendedName>
        <fullName evidence="1">N-acetyltransferase domain-containing protein</fullName>
    </recommendedName>
</protein>